<dbReference type="PANTHER" id="PTHR43884:SF12">
    <property type="entry name" value="ISOVALERYL-COA DEHYDROGENASE, MITOCHONDRIAL-RELATED"/>
    <property type="match status" value="1"/>
</dbReference>
<dbReference type="InterPro" id="IPR013786">
    <property type="entry name" value="AcylCoA_DH/ox_N"/>
</dbReference>
<comment type="caution">
    <text evidence="7">The sequence shown here is derived from an EMBL/GenBank/DDBJ whole genome shotgun (WGS) entry which is preliminary data.</text>
</comment>
<sequence>MFDLALNDSQISLRDELQELAAQTLRPFAAIAEEKGSVPSEFASALSRVSMPGSDGFAGGTGDPLSFAIAAEKLAWADPALALGWVTSRQVAWIIAACGTEDQRETYLPRLAESPLAPASLMLFEGYGRAPSEIETRARRDGDEWVVSGEKTAVAFAGESGVSVIIARDDTDRLVGFVVEGAPSAVTFEGTDDRRVALAALGLATTARIDDLRLPASAELGRDGLVGAVSVSRLVQAAVSLGSAEATTRYAADWGRERVAFGRPLVGFQGVSFVLADLFMEIETLRLALWEALTRSPDAEDAELQVSRCVAQIGKLYRNAAREGVQLMGVHGVIADHPAERVYRSAAVLSAIDFDPLLSPLVLGR</sequence>
<evidence type="ECO:0000256" key="4">
    <source>
        <dbReference type="ARBA" id="ARBA00022827"/>
    </source>
</evidence>
<name>A0A562I2P8_MICOL</name>
<dbReference type="InterPro" id="IPR009100">
    <property type="entry name" value="AcylCoA_DH/oxidase_NM_dom_sf"/>
</dbReference>
<dbReference type="GO" id="GO:0003995">
    <property type="term" value="F:acyl-CoA dehydrogenase activity"/>
    <property type="evidence" value="ECO:0007669"/>
    <property type="project" value="TreeGrafter"/>
</dbReference>
<dbReference type="SUPFAM" id="SSF56645">
    <property type="entry name" value="Acyl-CoA dehydrogenase NM domain-like"/>
    <property type="match status" value="1"/>
</dbReference>
<comment type="cofactor">
    <cofactor evidence="1">
        <name>FAD</name>
        <dbReference type="ChEBI" id="CHEBI:57692"/>
    </cofactor>
</comment>
<dbReference type="InterPro" id="IPR036250">
    <property type="entry name" value="AcylCo_DH-like_C"/>
</dbReference>
<accession>A0A562I2P8</accession>
<keyword evidence="4" id="KW-0274">FAD</keyword>
<dbReference type="Proteomes" id="UP000319825">
    <property type="component" value="Unassembled WGS sequence"/>
</dbReference>
<dbReference type="Gene3D" id="2.40.110.10">
    <property type="entry name" value="Butyryl-CoA Dehydrogenase, subunit A, domain 2"/>
    <property type="match status" value="1"/>
</dbReference>
<dbReference type="CDD" id="cd00567">
    <property type="entry name" value="ACAD"/>
    <property type="match status" value="1"/>
</dbReference>
<dbReference type="InterPro" id="IPR037069">
    <property type="entry name" value="AcylCoA_DH/ox_N_sf"/>
</dbReference>
<comment type="similarity">
    <text evidence="2">Belongs to the acyl-CoA dehydrogenase family.</text>
</comment>
<dbReference type="InterPro" id="IPR046373">
    <property type="entry name" value="Acyl-CoA_Oxase/DH_mid-dom_sf"/>
</dbReference>
<dbReference type="Gene3D" id="1.10.540.10">
    <property type="entry name" value="Acyl-CoA dehydrogenase/oxidase, N-terminal domain"/>
    <property type="match status" value="1"/>
</dbReference>
<evidence type="ECO:0000313" key="8">
    <source>
        <dbReference type="Proteomes" id="UP000319825"/>
    </source>
</evidence>
<dbReference type="RefSeq" id="WP_170286348.1">
    <property type="nucleotide sequence ID" value="NZ_BAAATQ010000384.1"/>
</dbReference>
<dbReference type="PANTHER" id="PTHR43884">
    <property type="entry name" value="ACYL-COA DEHYDROGENASE"/>
    <property type="match status" value="1"/>
</dbReference>
<gene>
    <name evidence="7" type="ORF">JD77_00257</name>
</gene>
<feature type="domain" description="Acyl-CoA dehydrogenase/oxidase N-terminal" evidence="6">
    <location>
        <begin position="8"/>
        <end position="113"/>
    </location>
</feature>
<evidence type="ECO:0000313" key="7">
    <source>
        <dbReference type="EMBL" id="TWH65321.1"/>
    </source>
</evidence>
<evidence type="ECO:0000256" key="3">
    <source>
        <dbReference type="ARBA" id="ARBA00022630"/>
    </source>
</evidence>
<organism evidence="7 8">
    <name type="scientific">Micromonospora olivasterospora</name>
    <dbReference type="NCBI Taxonomy" id="1880"/>
    <lineage>
        <taxon>Bacteria</taxon>
        <taxon>Bacillati</taxon>
        <taxon>Actinomycetota</taxon>
        <taxon>Actinomycetes</taxon>
        <taxon>Micromonosporales</taxon>
        <taxon>Micromonosporaceae</taxon>
        <taxon>Micromonospora</taxon>
    </lineage>
</organism>
<dbReference type="InterPro" id="IPR009075">
    <property type="entry name" value="AcylCo_DH/oxidase_C"/>
</dbReference>
<keyword evidence="3" id="KW-0285">Flavoprotein</keyword>
<evidence type="ECO:0000256" key="1">
    <source>
        <dbReference type="ARBA" id="ARBA00001974"/>
    </source>
</evidence>
<feature type="domain" description="Acyl-CoA dehydrogenase/oxidase C-terminal" evidence="5">
    <location>
        <begin position="228"/>
        <end position="350"/>
    </location>
</feature>
<dbReference type="EMBL" id="VLKE01000001">
    <property type="protein sequence ID" value="TWH65321.1"/>
    <property type="molecule type" value="Genomic_DNA"/>
</dbReference>
<dbReference type="Pfam" id="PF02771">
    <property type="entry name" value="Acyl-CoA_dh_N"/>
    <property type="match status" value="1"/>
</dbReference>
<dbReference type="AlphaFoldDB" id="A0A562I2P8"/>
<protein>
    <submittedName>
        <fullName evidence="7">Alkylation response protein AidB-like acyl-CoA dehydrogenase</fullName>
    </submittedName>
</protein>
<keyword evidence="8" id="KW-1185">Reference proteome</keyword>
<dbReference type="Pfam" id="PF00441">
    <property type="entry name" value="Acyl-CoA_dh_1"/>
    <property type="match status" value="1"/>
</dbReference>
<dbReference type="Gene3D" id="1.20.140.10">
    <property type="entry name" value="Butyryl-CoA Dehydrogenase, subunit A, domain 3"/>
    <property type="match status" value="1"/>
</dbReference>
<proteinExistence type="inferred from homology"/>
<dbReference type="SUPFAM" id="SSF47203">
    <property type="entry name" value="Acyl-CoA dehydrogenase C-terminal domain-like"/>
    <property type="match status" value="1"/>
</dbReference>
<evidence type="ECO:0000259" key="6">
    <source>
        <dbReference type="Pfam" id="PF02771"/>
    </source>
</evidence>
<reference evidence="7 8" key="1">
    <citation type="submission" date="2019-07" db="EMBL/GenBank/DDBJ databases">
        <title>R&amp;d 2014.</title>
        <authorList>
            <person name="Klenk H.-P."/>
        </authorList>
    </citation>
    <scope>NUCLEOTIDE SEQUENCE [LARGE SCALE GENOMIC DNA]</scope>
    <source>
        <strain evidence="7 8">DSM 43868</strain>
    </source>
</reference>
<dbReference type="GO" id="GO:0050660">
    <property type="term" value="F:flavin adenine dinucleotide binding"/>
    <property type="evidence" value="ECO:0007669"/>
    <property type="project" value="InterPro"/>
</dbReference>
<evidence type="ECO:0000256" key="2">
    <source>
        <dbReference type="ARBA" id="ARBA00009347"/>
    </source>
</evidence>
<evidence type="ECO:0000259" key="5">
    <source>
        <dbReference type="Pfam" id="PF00441"/>
    </source>
</evidence>